<proteinExistence type="predicted"/>
<accession>A0A7U2IC99</accession>
<dbReference type="Proteomes" id="UP000663193">
    <property type="component" value="Chromosome 22"/>
</dbReference>
<evidence type="ECO:0000313" key="1">
    <source>
        <dbReference type="EMBL" id="QRD07219.1"/>
    </source>
</evidence>
<reference evidence="2" key="1">
    <citation type="journal article" date="2021" name="BMC Genomics">
        <title>Chromosome-level genome assembly and manually-curated proteome of model necrotroph Parastagonospora nodorum Sn15 reveals a genome-wide trove of candidate effector homologs, and redundancy of virulence-related functions within an accessory chromosome.</title>
        <authorList>
            <person name="Bertazzoni S."/>
            <person name="Jones D.A.B."/>
            <person name="Phan H.T."/>
            <person name="Tan K.-C."/>
            <person name="Hane J.K."/>
        </authorList>
    </citation>
    <scope>NUCLEOTIDE SEQUENCE [LARGE SCALE GENOMIC DNA]</scope>
    <source>
        <strain evidence="2">SN15 / ATCC MYA-4574 / FGSC 10173)</strain>
    </source>
</reference>
<evidence type="ECO:0000313" key="2">
    <source>
        <dbReference type="Proteomes" id="UP000663193"/>
    </source>
</evidence>
<gene>
    <name evidence="1" type="ORF">JI435_424080</name>
</gene>
<keyword evidence="2" id="KW-1185">Reference proteome</keyword>
<dbReference type="VEuPathDB" id="FungiDB:JI435_424080"/>
<sequence length="87" mass="9826">MKCRWVVADTIACANGMTGKIAVESLRAMYVAYCRVVRVRAMLWYKEARDSGGGARDCRAWRVEGRRTPRLLSAVSSQCRYVAECCE</sequence>
<protein>
    <submittedName>
        <fullName evidence="1">Uncharacterized protein</fullName>
    </submittedName>
</protein>
<dbReference type="EMBL" id="CP069044">
    <property type="protein sequence ID" value="QRD07219.1"/>
    <property type="molecule type" value="Genomic_DNA"/>
</dbReference>
<organism evidence="1 2">
    <name type="scientific">Phaeosphaeria nodorum (strain SN15 / ATCC MYA-4574 / FGSC 10173)</name>
    <name type="common">Glume blotch fungus</name>
    <name type="synonym">Parastagonospora nodorum</name>
    <dbReference type="NCBI Taxonomy" id="321614"/>
    <lineage>
        <taxon>Eukaryota</taxon>
        <taxon>Fungi</taxon>
        <taxon>Dikarya</taxon>
        <taxon>Ascomycota</taxon>
        <taxon>Pezizomycotina</taxon>
        <taxon>Dothideomycetes</taxon>
        <taxon>Pleosporomycetidae</taxon>
        <taxon>Pleosporales</taxon>
        <taxon>Pleosporineae</taxon>
        <taxon>Phaeosphaeriaceae</taxon>
        <taxon>Parastagonospora</taxon>
    </lineage>
</organism>
<name>A0A7U2IC99_PHANO</name>
<dbReference type="AlphaFoldDB" id="A0A7U2IC99"/>